<accession>A0A210PGK6</accession>
<dbReference type="GO" id="GO:0008289">
    <property type="term" value="F:lipid binding"/>
    <property type="evidence" value="ECO:0007669"/>
    <property type="project" value="InterPro"/>
</dbReference>
<dbReference type="GO" id="GO:0006869">
    <property type="term" value="P:lipid transport"/>
    <property type="evidence" value="ECO:0007669"/>
    <property type="project" value="InterPro"/>
</dbReference>
<dbReference type="PANTHER" id="PTHR14096">
    <property type="entry name" value="APOLIPOPROTEIN L"/>
    <property type="match status" value="1"/>
</dbReference>
<evidence type="ECO:0000256" key="1">
    <source>
        <dbReference type="ARBA" id="ARBA00010090"/>
    </source>
</evidence>
<keyword evidence="3" id="KW-0812">Transmembrane</keyword>
<dbReference type="InterPro" id="IPR008405">
    <property type="entry name" value="ApoL"/>
</dbReference>
<keyword evidence="3" id="KW-0472">Membrane</keyword>
<dbReference type="Pfam" id="PF05461">
    <property type="entry name" value="ApoL"/>
    <property type="match status" value="1"/>
</dbReference>
<organism evidence="4 5">
    <name type="scientific">Mizuhopecten yessoensis</name>
    <name type="common">Japanese scallop</name>
    <name type="synonym">Patinopecten yessoensis</name>
    <dbReference type="NCBI Taxonomy" id="6573"/>
    <lineage>
        <taxon>Eukaryota</taxon>
        <taxon>Metazoa</taxon>
        <taxon>Spiralia</taxon>
        <taxon>Lophotrochozoa</taxon>
        <taxon>Mollusca</taxon>
        <taxon>Bivalvia</taxon>
        <taxon>Autobranchia</taxon>
        <taxon>Pteriomorphia</taxon>
        <taxon>Pectinida</taxon>
        <taxon>Pectinoidea</taxon>
        <taxon>Pectinidae</taxon>
        <taxon>Mizuhopecten</taxon>
    </lineage>
</organism>
<keyword evidence="4" id="KW-0449">Lipoprotein</keyword>
<evidence type="ECO:0000256" key="3">
    <source>
        <dbReference type="SAM" id="Phobius"/>
    </source>
</evidence>
<dbReference type="PANTHER" id="PTHR14096:SF28">
    <property type="entry name" value="APOLIPOPROTEIN L, 1-RELATED"/>
    <property type="match status" value="1"/>
</dbReference>
<dbReference type="AlphaFoldDB" id="A0A210PGK6"/>
<reference evidence="4 5" key="1">
    <citation type="journal article" date="2017" name="Nat. Ecol. Evol.">
        <title>Scallop genome provides insights into evolution of bilaterian karyotype and development.</title>
        <authorList>
            <person name="Wang S."/>
            <person name="Zhang J."/>
            <person name="Jiao W."/>
            <person name="Li J."/>
            <person name="Xun X."/>
            <person name="Sun Y."/>
            <person name="Guo X."/>
            <person name="Huan P."/>
            <person name="Dong B."/>
            <person name="Zhang L."/>
            <person name="Hu X."/>
            <person name="Sun X."/>
            <person name="Wang J."/>
            <person name="Zhao C."/>
            <person name="Wang Y."/>
            <person name="Wang D."/>
            <person name="Huang X."/>
            <person name="Wang R."/>
            <person name="Lv J."/>
            <person name="Li Y."/>
            <person name="Zhang Z."/>
            <person name="Liu B."/>
            <person name="Lu W."/>
            <person name="Hui Y."/>
            <person name="Liang J."/>
            <person name="Zhou Z."/>
            <person name="Hou R."/>
            <person name="Li X."/>
            <person name="Liu Y."/>
            <person name="Li H."/>
            <person name="Ning X."/>
            <person name="Lin Y."/>
            <person name="Zhao L."/>
            <person name="Xing Q."/>
            <person name="Dou J."/>
            <person name="Li Y."/>
            <person name="Mao J."/>
            <person name="Guo H."/>
            <person name="Dou H."/>
            <person name="Li T."/>
            <person name="Mu C."/>
            <person name="Jiang W."/>
            <person name="Fu Q."/>
            <person name="Fu X."/>
            <person name="Miao Y."/>
            <person name="Liu J."/>
            <person name="Yu Q."/>
            <person name="Li R."/>
            <person name="Liao H."/>
            <person name="Li X."/>
            <person name="Kong Y."/>
            <person name="Jiang Z."/>
            <person name="Chourrout D."/>
            <person name="Li R."/>
            <person name="Bao Z."/>
        </authorList>
    </citation>
    <scope>NUCLEOTIDE SEQUENCE [LARGE SCALE GENOMIC DNA]</scope>
    <source>
        <strain evidence="4 5">PY_sf001</strain>
    </source>
</reference>
<dbReference type="EMBL" id="NEDP02076719">
    <property type="protein sequence ID" value="OWF35576.1"/>
    <property type="molecule type" value="Genomic_DNA"/>
</dbReference>
<comment type="caution">
    <text evidence="4">The sequence shown here is derived from an EMBL/GenBank/DDBJ whole genome shotgun (WGS) entry which is preliminary data.</text>
</comment>
<keyword evidence="5" id="KW-1185">Reference proteome</keyword>
<keyword evidence="3" id="KW-1133">Transmembrane helix</keyword>
<proteinExistence type="inferred from homology"/>
<gene>
    <name evidence="4" type="ORF">KP79_PYT12947</name>
</gene>
<dbReference type="OrthoDB" id="6134728at2759"/>
<evidence type="ECO:0000256" key="2">
    <source>
        <dbReference type="SAM" id="MobiDB-lite"/>
    </source>
</evidence>
<comment type="similarity">
    <text evidence="1">Belongs to the apolipoprotein L family.</text>
</comment>
<evidence type="ECO:0000313" key="4">
    <source>
        <dbReference type="EMBL" id="OWF35576.1"/>
    </source>
</evidence>
<dbReference type="GO" id="GO:0016020">
    <property type="term" value="C:membrane"/>
    <property type="evidence" value="ECO:0007669"/>
    <property type="project" value="TreeGrafter"/>
</dbReference>
<name>A0A210PGK6_MIZYE</name>
<evidence type="ECO:0000313" key="5">
    <source>
        <dbReference type="Proteomes" id="UP000242188"/>
    </source>
</evidence>
<dbReference type="GO" id="GO:0005576">
    <property type="term" value="C:extracellular region"/>
    <property type="evidence" value="ECO:0007669"/>
    <property type="project" value="InterPro"/>
</dbReference>
<dbReference type="GO" id="GO:0042157">
    <property type="term" value="P:lipoprotein metabolic process"/>
    <property type="evidence" value="ECO:0007669"/>
    <property type="project" value="InterPro"/>
</dbReference>
<feature type="region of interest" description="Disordered" evidence="2">
    <location>
        <begin position="215"/>
        <end position="236"/>
    </location>
</feature>
<feature type="transmembrane region" description="Helical" evidence="3">
    <location>
        <begin position="1052"/>
        <end position="1076"/>
    </location>
</feature>
<protein>
    <submittedName>
        <fullName evidence="4">Apolipoprotein L3</fullName>
    </submittedName>
</protein>
<sequence>MDFGELLFRKLEETGLDASDVDDKEDDFYRIMSHTMYGDANNHAKCRESICNFQMEPENIHYFELFLQRSFTESPHDVSTQQAFLDDVKKSKSFNTPPTAREIYAACELIGRPIEALVCDLSGDDSVPPRLQWRLFVPVLGRVEPNINRNLKMVILLTTHKTIFHGFKQILEESACSPSRSSEAMTNQSIICPMSESTTNQSQVKHRRCYGSKFSNELSVSPSSAEEENSSGVSEWKPNTDNDTFYQCLSQEMYGASYHWKRVKNLICALEEEEESSDVFAAIITDKDSDKDQALKEHILKIKGENSKPTKTEIYGAASLLNAPVYVLSFINGADTWEIYPPIRNRLQNVRPMDSFVALKCANLTDMYSVVLTFDAGGHNLRETAPKVPGNLFTIREQIASIARDMLARRVPCCEEHHHLPHMYSSGRDRVRQTRRNPFTDPPSNVRNVLKLLRSEGRELEKIEAYDSTLFRCISKEVFGTEEEYKSIRDNVSDACAQVDGDQMPSLMNMSEHDQGRVVQALADWLRVSVYIFTQVGGSSGVQYQWCPYHPSRSQTEDDSIHSLGCRYYITLFYDMRSRKFDRVIPISGCNCQVMSPIPLFMETNGDLQNPGVVRVAESDRHMTLKQRLPSPFIEEQITSEVRRPLMARQFSECYSVLHERQDMSDRFIDSIFQDSHSFYRCLSKELFGSQEHFGLIRKRLLDVIEETRPELEYDLRHLALLLGRSALTVDELKQRILDLENAGKEEIYLTSVVFATSIYLLSREGSQEINNFTWKHYSWNVMAKTCVRHGADKRSEAMCPSNGRYYISLFQSSAGHYDRVVPKYELCNCVLTLPGDAEIGPLDIGQIKLDIPKLSFEERSVLVTRNVDLCLTKLKITLNTWLLVSELTEELCHQIVSELENRRFGVNIATIVGGSTGLIGAGLALAGVIAAPFTAGLSLGLTIAGAAVGGVGGVTMAGSKITEVVLGSKATDVLKVKQSLLKTKSDDLKKVITEFQKSVQTMEVDVKELLREDNLQVLDTAIFSTISTLVRALHHLYVIPMTVLRVSFQSVAVISAILIPLAVLVDVGSIAHAGWNLSKKSRTNVSEDLRRIAILLRSCRIQLDTWAYGNEEADDR</sequence>
<dbReference type="Proteomes" id="UP000242188">
    <property type="component" value="Unassembled WGS sequence"/>
</dbReference>